<dbReference type="InterPro" id="IPR004437">
    <property type="entry name" value="ParB/RepB/Spo0J"/>
</dbReference>
<feature type="domain" description="HTH cro/C1-type" evidence="5">
    <location>
        <begin position="146"/>
        <end position="164"/>
    </location>
</feature>
<protein>
    <submittedName>
        <fullName evidence="6">ParB/RepB/Spo0J family partition protein</fullName>
    </submittedName>
</protein>
<evidence type="ECO:0000256" key="3">
    <source>
        <dbReference type="ARBA" id="ARBA00022829"/>
    </source>
</evidence>
<dbReference type="RefSeq" id="WP_127722778.1">
    <property type="nucleotide sequence ID" value="NZ_RLIH01000001.1"/>
</dbReference>
<dbReference type="NCBIfam" id="TIGR00180">
    <property type="entry name" value="parB_part"/>
    <property type="match status" value="1"/>
</dbReference>
<evidence type="ECO:0000313" key="6">
    <source>
        <dbReference type="EMBL" id="RVU55753.1"/>
    </source>
</evidence>
<gene>
    <name evidence="6" type="ORF">EF514_00635</name>
</gene>
<reference evidence="6 7" key="1">
    <citation type="submission" date="2018-11" db="EMBL/GenBank/DDBJ databases">
        <title>Genome sequencing and assembly of Anaerosphaera sp. nov., GS7-6-2.</title>
        <authorList>
            <person name="Rettenmaier R."/>
            <person name="Liebl W."/>
            <person name="Zverlov V."/>
        </authorList>
    </citation>
    <scope>NUCLEOTIDE SEQUENCE [LARGE SCALE GENOMIC DNA]</scope>
    <source>
        <strain evidence="6 7">GS7-6-2</strain>
    </source>
</reference>
<dbReference type="Gene3D" id="1.10.10.2830">
    <property type="match status" value="1"/>
</dbReference>
<comment type="subcellular location">
    <subcellularLocation>
        <location evidence="1">Cytoplasm</location>
        <location evidence="1">Nucleoid</location>
    </subcellularLocation>
</comment>
<evidence type="ECO:0000256" key="2">
    <source>
        <dbReference type="ARBA" id="ARBA00006295"/>
    </source>
</evidence>
<dbReference type="Pfam" id="PF02195">
    <property type="entry name" value="ParB_N"/>
    <property type="match status" value="1"/>
</dbReference>
<dbReference type="InterPro" id="IPR001387">
    <property type="entry name" value="Cro/C1-type_HTH"/>
</dbReference>
<dbReference type="FunFam" id="1.10.10.2830:FF:000001">
    <property type="entry name" value="Chromosome partitioning protein ParB"/>
    <property type="match status" value="1"/>
</dbReference>
<dbReference type="InterPro" id="IPR050336">
    <property type="entry name" value="Chromosome_partition/occlusion"/>
</dbReference>
<dbReference type="InterPro" id="IPR036086">
    <property type="entry name" value="ParB/Sulfiredoxin_sf"/>
</dbReference>
<sequence>MAKKTGLGRGINNFIKDTQAVEKILNQESDQGLQKISMDLIEVNENQARKYFDETALEELSDSIREYGVIQPILLRKMGKKYLIIAGERRYRAATMAGLTEIPAVVKEIDSEEADKISLIENVQRKDLNPIEEALGYKKVIDEYSLTQEELAKALGKSRQYIGNTIRLLKLDSRVVDLLLNNSLSVSHGKLLLSIKDGDKQFKEAMRIVNSGSTVKETTKIFEREKKPERTDVFKEKVRRELSDILGTKVNFKEKGRTKKIEIEYYSDEDLSRIYETILRSE</sequence>
<dbReference type="SUPFAM" id="SSF110849">
    <property type="entry name" value="ParB/Sulfiredoxin"/>
    <property type="match status" value="1"/>
</dbReference>
<organism evidence="6 7">
    <name type="scientific">Anaerosphaera multitolerans</name>
    <dbReference type="NCBI Taxonomy" id="2487351"/>
    <lineage>
        <taxon>Bacteria</taxon>
        <taxon>Bacillati</taxon>
        <taxon>Bacillota</taxon>
        <taxon>Tissierellia</taxon>
        <taxon>Tissierellales</taxon>
        <taxon>Peptoniphilaceae</taxon>
        <taxon>Anaerosphaera</taxon>
    </lineage>
</organism>
<dbReference type="Pfam" id="PF17762">
    <property type="entry name" value="HTH_ParB"/>
    <property type="match status" value="1"/>
</dbReference>
<dbReference type="SMART" id="SM00470">
    <property type="entry name" value="ParB"/>
    <property type="match status" value="1"/>
</dbReference>
<dbReference type="PANTHER" id="PTHR33375:SF1">
    <property type="entry name" value="CHROMOSOME-PARTITIONING PROTEIN PARB-RELATED"/>
    <property type="match status" value="1"/>
</dbReference>
<evidence type="ECO:0000313" key="7">
    <source>
        <dbReference type="Proteomes" id="UP000288812"/>
    </source>
</evidence>
<dbReference type="Proteomes" id="UP000288812">
    <property type="component" value="Unassembled WGS sequence"/>
</dbReference>
<keyword evidence="4" id="KW-0238">DNA-binding</keyword>
<dbReference type="GO" id="GO:0005694">
    <property type="term" value="C:chromosome"/>
    <property type="evidence" value="ECO:0007669"/>
    <property type="project" value="TreeGrafter"/>
</dbReference>
<dbReference type="PANTHER" id="PTHR33375">
    <property type="entry name" value="CHROMOSOME-PARTITIONING PROTEIN PARB-RELATED"/>
    <property type="match status" value="1"/>
</dbReference>
<proteinExistence type="inferred from homology"/>
<dbReference type="FunFam" id="3.90.1530.30:FF:000001">
    <property type="entry name" value="Chromosome partitioning protein ParB"/>
    <property type="match status" value="1"/>
</dbReference>
<dbReference type="EMBL" id="RLIH01000001">
    <property type="protein sequence ID" value="RVU55753.1"/>
    <property type="molecule type" value="Genomic_DNA"/>
</dbReference>
<dbReference type="GO" id="GO:0003677">
    <property type="term" value="F:DNA binding"/>
    <property type="evidence" value="ECO:0007669"/>
    <property type="project" value="UniProtKB-KW"/>
</dbReference>
<dbReference type="CDD" id="cd16393">
    <property type="entry name" value="SPO0J_N"/>
    <property type="match status" value="1"/>
</dbReference>
<keyword evidence="3" id="KW-0159">Chromosome partition</keyword>
<dbReference type="OrthoDB" id="9802051at2"/>
<evidence type="ECO:0000259" key="5">
    <source>
        <dbReference type="PROSITE" id="PS50943"/>
    </source>
</evidence>
<evidence type="ECO:0000256" key="4">
    <source>
        <dbReference type="ARBA" id="ARBA00023125"/>
    </source>
</evidence>
<dbReference type="PROSITE" id="PS50943">
    <property type="entry name" value="HTH_CROC1"/>
    <property type="match status" value="1"/>
</dbReference>
<dbReference type="GO" id="GO:0045881">
    <property type="term" value="P:positive regulation of sporulation resulting in formation of a cellular spore"/>
    <property type="evidence" value="ECO:0007669"/>
    <property type="project" value="TreeGrafter"/>
</dbReference>
<keyword evidence="7" id="KW-1185">Reference proteome</keyword>
<dbReference type="AlphaFoldDB" id="A0A437S9F3"/>
<accession>A0A437S9F3</accession>
<comment type="caution">
    <text evidence="6">The sequence shown here is derived from an EMBL/GenBank/DDBJ whole genome shotgun (WGS) entry which is preliminary data.</text>
</comment>
<name>A0A437S9F3_9FIRM</name>
<dbReference type="Gene3D" id="3.90.1530.30">
    <property type="match status" value="1"/>
</dbReference>
<dbReference type="InterPro" id="IPR041468">
    <property type="entry name" value="HTH_ParB/Spo0J"/>
</dbReference>
<dbReference type="GO" id="GO:0007059">
    <property type="term" value="P:chromosome segregation"/>
    <property type="evidence" value="ECO:0007669"/>
    <property type="project" value="UniProtKB-KW"/>
</dbReference>
<dbReference type="InterPro" id="IPR003115">
    <property type="entry name" value="ParB_N"/>
</dbReference>
<evidence type="ECO:0000256" key="1">
    <source>
        <dbReference type="ARBA" id="ARBA00004453"/>
    </source>
</evidence>
<comment type="similarity">
    <text evidence="2">Belongs to the ParB family.</text>
</comment>
<dbReference type="GO" id="GO:0009295">
    <property type="term" value="C:nucleoid"/>
    <property type="evidence" value="ECO:0007669"/>
    <property type="project" value="UniProtKB-SubCell"/>
</dbReference>